<dbReference type="RefSeq" id="WP_083462933.1">
    <property type="nucleotide sequence ID" value="NZ_BMOF01000018.1"/>
</dbReference>
<dbReference type="Proteomes" id="UP000637720">
    <property type="component" value="Unassembled WGS sequence"/>
</dbReference>
<sequence>MDEHPYTISDLAQEFDISTRTIRYYEEVGLLSPIRTPGGIRRYSRRDRARLKLILRGKRFGFSLEEIREMLDLFDADRTGRKQLQKALEEWQKRGNARKLAVARLWYERAFPGPKARGVTDTRLVHVRGFEPLVYCQAVDRHDVARLFAG</sequence>
<dbReference type="AlphaFoldDB" id="A0A8J3B9M3"/>
<dbReference type="InterPro" id="IPR047057">
    <property type="entry name" value="MerR_fam"/>
</dbReference>
<evidence type="ECO:0000313" key="3">
    <source>
        <dbReference type="EMBL" id="GGJ99095.1"/>
    </source>
</evidence>
<keyword evidence="1" id="KW-0238">DNA-binding</keyword>
<organism evidence="3 4">
    <name type="scientific">Calditerricola satsumensis</name>
    <dbReference type="NCBI Taxonomy" id="373054"/>
    <lineage>
        <taxon>Bacteria</taxon>
        <taxon>Bacillati</taxon>
        <taxon>Bacillota</taxon>
        <taxon>Bacilli</taxon>
        <taxon>Bacillales</taxon>
        <taxon>Bacillaceae</taxon>
        <taxon>Calditerricola</taxon>
    </lineage>
</organism>
<comment type="caution">
    <text evidence="3">The sequence shown here is derived from an EMBL/GenBank/DDBJ whole genome shotgun (WGS) entry which is preliminary data.</text>
</comment>
<dbReference type="InterPro" id="IPR009061">
    <property type="entry name" value="DNA-bd_dom_put_sf"/>
</dbReference>
<dbReference type="PANTHER" id="PTHR30204:SF58">
    <property type="entry name" value="HTH-TYPE TRANSCRIPTIONAL REGULATOR YFMP"/>
    <property type="match status" value="1"/>
</dbReference>
<dbReference type="EMBL" id="BMOF01000018">
    <property type="protein sequence ID" value="GGJ99095.1"/>
    <property type="molecule type" value="Genomic_DNA"/>
</dbReference>
<evidence type="ECO:0000313" key="4">
    <source>
        <dbReference type="Proteomes" id="UP000637720"/>
    </source>
</evidence>
<name>A0A8J3B9M3_9BACI</name>
<dbReference type="InterPro" id="IPR000551">
    <property type="entry name" value="MerR-type_HTH_dom"/>
</dbReference>
<dbReference type="GO" id="GO:0003700">
    <property type="term" value="F:DNA-binding transcription factor activity"/>
    <property type="evidence" value="ECO:0007669"/>
    <property type="project" value="InterPro"/>
</dbReference>
<evidence type="ECO:0000256" key="1">
    <source>
        <dbReference type="ARBA" id="ARBA00023125"/>
    </source>
</evidence>
<protein>
    <recommendedName>
        <fullName evidence="2">HTH merR-type domain-containing protein</fullName>
    </recommendedName>
</protein>
<dbReference type="PROSITE" id="PS50937">
    <property type="entry name" value="HTH_MERR_2"/>
    <property type="match status" value="1"/>
</dbReference>
<keyword evidence="4" id="KW-1185">Reference proteome</keyword>
<reference evidence="3" key="2">
    <citation type="submission" date="2020-09" db="EMBL/GenBank/DDBJ databases">
        <authorList>
            <person name="Sun Q."/>
            <person name="Ohkuma M."/>
        </authorList>
    </citation>
    <scope>NUCLEOTIDE SEQUENCE</scope>
    <source>
        <strain evidence="3">JCM 14719</strain>
    </source>
</reference>
<dbReference type="GO" id="GO:0003677">
    <property type="term" value="F:DNA binding"/>
    <property type="evidence" value="ECO:0007669"/>
    <property type="project" value="UniProtKB-KW"/>
</dbReference>
<proteinExistence type="predicted"/>
<dbReference type="PRINTS" id="PR00040">
    <property type="entry name" value="HTHMERR"/>
</dbReference>
<dbReference type="PANTHER" id="PTHR30204">
    <property type="entry name" value="REDOX-CYCLING DRUG-SENSING TRANSCRIPTIONAL ACTIVATOR SOXR"/>
    <property type="match status" value="1"/>
</dbReference>
<dbReference type="Gene3D" id="1.10.1660.10">
    <property type="match status" value="1"/>
</dbReference>
<gene>
    <name evidence="3" type="ORF">GCM10007043_11440</name>
</gene>
<dbReference type="SUPFAM" id="SSF46955">
    <property type="entry name" value="Putative DNA-binding domain"/>
    <property type="match status" value="1"/>
</dbReference>
<accession>A0A8J3B9M3</accession>
<feature type="domain" description="HTH merR-type" evidence="2">
    <location>
        <begin position="5"/>
        <end position="73"/>
    </location>
</feature>
<dbReference type="Pfam" id="PF13411">
    <property type="entry name" value="MerR_1"/>
    <property type="match status" value="1"/>
</dbReference>
<evidence type="ECO:0000259" key="2">
    <source>
        <dbReference type="PROSITE" id="PS50937"/>
    </source>
</evidence>
<dbReference type="SMART" id="SM00422">
    <property type="entry name" value="HTH_MERR"/>
    <property type="match status" value="1"/>
</dbReference>
<reference evidence="3" key="1">
    <citation type="journal article" date="2014" name="Int. J. Syst. Evol. Microbiol.">
        <title>Complete genome sequence of Corynebacterium casei LMG S-19264T (=DSM 44701T), isolated from a smear-ripened cheese.</title>
        <authorList>
            <consortium name="US DOE Joint Genome Institute (JGI-PGF)"/>
            <person name="Walter F."/>
            <person name="Albersmeier A."/>
            <person name="Kalinowski J."/>
            <person name="Ruckert C."/>
        </authorList>
    </citation>
    <scope>NUCLEOTIDE SEQUENCE</scope>
    <source>
        <strain evidence="3">JCM 14719</strain>
    </source>
</reference>